<dbReference type="EMBL" id="POUC01000191">
    <property type="protein sequence ID" value="PNG19733.1"/>
    <property type="molecule type" value="Genomic_DNA"/>
</dbReference>
<dbReference type="RefSeq" id="WP_102911129.1">
    <property type="nucleotide sequence ID" value="NZ_POUC01000191.1"/>
</dbReference>
<organism evidence="2 3">
    <name type="scientific">Streptomyces cahuitamycinicus</name>
    <dbReference type="NCBI Taxonomy" id="2070367"/>
    <lineage>
        <taxon>Bacteria</taxon>
        <taxon>Bacillati</taxon>
        <taxon>Actinomycetota</taxon>
        <taxon>Actinomycetes</taxon>
        <taxon>Kitasatosporales</taxon>
        <taxon>Streptomycetaceae</taxon>
        <taxon>Streptomyces</taxon>
    </lineage>
</organism>
<feature type="region of interest" description="Disordered" evidence="1">
    <location>
        <begin position="54"/>
        <end position="79"/>
    </location>
</feature>
<comment type="caution">
    <text evidence="2">The sequence shown here is derived from an EMBL/GenBank/DDBJ whole genome shotgun (WGS) entry which is preliminary data.</text>
</comment>
<name>A0A2N8TL66_9ACTN</name>
<sequence>MSAPLVVNTRDGVCWTRRTVTSGGIALYAPESVRTCPDFVMATLAEHGIAGSADALPVPVGSEPRDLAGTFGPDEKPEERQARWENAAWAAGRTVDRNALAVYMVVADAEQQKLADDWAKSVAAGDEEQRRLRARVAELEAAPTTVYRAEHPDSGITLGHYGTDTAARAHCEATERRSWPTGTSLSFDWIEDEDDGVAELVVTAGQNEESTTGYIVTAIEVPSEYDEEADA</sequence>
<dbReference type="Proteomes" id="UP000235943">
    <property type="component" value="Unassembled WGS sequence"/>
</dbReference>
<protein>
    <submittedName>
        <fullName evidence="2">Uncharacterized protein</fullName>
    </submittedName>
</protein>
<proteinExistence type="predicted"/>
<dbReference type="OrthoDB" id="4313848at2"/>
<evidence type="ECO:0000313" key="2">
    <source>
        <dbReference type="EMBL" id="PNG19733.1"/>
    </source>
</evidence>
<keyword evidence="3" id="KW-1185">Reference proteome</keyword>
<gene>
    <name evidence="2" type="ORF">C1J00_24015</name>
</gene>
<accession>A0A2N8TL66</accession>
<evidence type="ECO:0000256" key="1">
    <source>
        <dbReference type="SAM" id="MobiDB-lite"/>
    </source>
</evidence>
<reference evidence="2 3" key="1">
    <citation type="submission" date="2018-01" db="EMBL/GenBank/DDBJ databases">
        <title>Draft genome sequence of Streptomyces sp. 13K301.</title>
        <authorList>
            <person name="Sahin N."/>
            <person name="Saygin H."/>
            <person name="Ay H."/>
        </authorList>
    </citation>
    <scope>NUCLEOTIDE SEQUENCE [LARGE SCALE GENOMIC DNA]</scope>
    <source>
        <strain evidence="2 3">13K301</strain>
    </source>
</reference>
<dbReference type="AlphaFoldDB" id="A0A2N8TL66"/>
<evidence type="ECO:0000313" key="3">
    <source>
        <dbReference type="Proteomes" id="UP000235943"/>
    </source>
</evidence>